<name>F3QWU2_9BACT</name>
<keyword evidence="3" id="KW-1185">Reference proteome</keyword>
<comment type="caution">
    <text evidence="2">The sequence shown here is derived from an EMBL/GenBank/DDBJ whole genome shotgun (WGS) entry which is preliminary data.</text>
</comment>
<dbReference type="Proteomes" id="UP000005546">
    <property type="component" value="Unassembled WGS sequence"/>
</dbReference>
<dbReference type="STRING" id="762982.HMPREF9442_02674"/>
<dbReference type="HOGENOM" id="CLU_1282200_0_0_10"/>
<organism evidence="2 3">
    <name type="scientific">Paraprevotella xylaniphila YIT 11841</name>
    <dbReference type="NCBI Taxonomy" id="762982"/>
    <lineage>
        <taxon>Bacteria</taxon>
        <taxon>Pseudomonadati</taxon>
        <taxon>Bacteroidota</taxon>
        <taxon>Bacteroidia</taxon>
        <taxon>Bacteroidales</taxon>
        <taxon>Prevotellaceae</taxon>
        <taxon>Paraprevotella</taxon>
    </lineage>
</organism>
<accession>F3QWU2</accession>
<dbReference type="AlphaFoldDB" id="F3QWU2"/>
<sequence>MVNTFQVMKRINKTDLRLIYPSVLWGALWLCEASGFVFMLSEWRGYPQWHDLMSTETFRADALHFKFLYAFCISASVLLVVTAVVFRHSLLRSLELLKLADEERSIDAMREALSSALASFSVNTSDGYMSYDGCTVKVPPRVAVFLDALVLKEDHTLSLEELNGLFHARFYDGTESSHSRIRNMKCTVHKTLQDTPFDVVRDAFGNFRLVLKR</sequence>
<dbReference type="EMBL" id="AFBR01000076">
    <property type="protein sequence ID" value="EGG51803.1"/>
    <property type="molecule type" value="Genomic_DNA"/>
</dbReference>
<protein>
    <submittedName>
        <fullName evidence="2">Conserved domain protein</fullName>
    </submittedName>
</protein>
<reference evidence="2 3" key="1">
    <citation type="submission" date="2011-02" db="EMBL/GenBank/DDBJ databases">
        <authorList>
            <person name="Weinstock G."/>
            <person name="Sodergren E."/>
            <person name="Clifton S."/>
            <person name="Fulton L."/>
            <person name="Fulton B."/>
            <person name="Courtney L."/>
            <person name="Fronick C."/>
            <person name="Harrison M."/>
            <person name="Strong C."/>
            <person name="Farmer C."/>
            <person name="Delahaunty K."/>
            <person name="Markovic C."/>
            <person name="Hall O."/>
            <person name="Minx P."/>
            <person name="Tomlinson C."/>
            <person name="Mitreva M."/>
            <person name="Hou S."/>
            <person name="Chen J."/>
            <person name="Wollam A."/>
            <person name="Pepin K.H."/>
            <person name="Johnson M."/>
            <person name="Bhonagiri V."/>
            <person name="Zhang X."/>
            <person name="Suruliraj S."/>
            <person name="Warren W."/>
            <person name="Chinwalla A."/>
            <person name="Mardis E.R."/>
            <person name="Wilson R.K."/>
        </authorList>
    </citation>
    <scope>NUCLEOTIDE SEQUENCE [LARGE SCALE GENOMIC DNA]</scope>
    <source>
        <strain evidence="2 3">YIT 11841</strain>
    </source>
</reference>
<evidence type="ECO:0000313" key="2">
    <source>
        <dbReference type="EMBL" id="EGG51803.1"/>
    </source>
</evidence>
<evidence type="ECO:0000313" key="3">
    <source>
        <dbReference type="Proteomes" id="UP000005546"/>
    </source>
</evidence>
<feature type="transmembrane region" description="Helical" evidence="1">
    <location>
        <begin position="18"/>
        <end position="40"/>
    </location>
</feature>
<keyword evidence="1" id="KW-1133">Transmembrane helix</keyword>
<keyword evidence="1" id="KW-0472">Membrane</keyword>
<evidence type="ECO:0000256" key="1">
    <source>
        <dbReference type="SAM" id="Phobius"/>
    </source>
</evidence>
<keyword evidence="1" id="KW-0812">Transmembrane</keyword>
<proteinExistence type="predicted"/>
<feature type="transmembrane region" description="Helical" evidence="1">
    <location>
        <begin position="67"/>
        <end position="86"/>
    </location>
</feature>
<gene>
    <name evidence="2" type="ORF">HMPREF9442_02674</name>
</gene>